<dbReference type="Pfam" id="PF00295">
    <property type="entry name" value="Glyco_hydro_28"/>
    <property type="match status" value="1"/>
</dbReference>
<evidence type="ECO:0000256" key="6">
    <source>
        <dbReference type="ARBA" id="ARBA00023295"/>
    </source>
</evidence>
<dbReference type="SMR" id="A0A5D3CYS8"/>
<keyword evidence="7" id="KW-0961">Cell wall biogenesis/degradation</keyword>
<name>A0A5D3CYS8_CUCMM</name>
<dbReference type="AlphaFoldDB" id="A0A5D3CYS8"/>
<keyword evidence="4" id="KW-0964">Secreted</keyword>
<dbReference type="InterPro" id="IPR006626">
    <property type="entry name" value="PbH1"/>
</dbReference>
<keyword evidence="5 8" id="KW-0378">Hydrolase</keyword>
<gene>
    <name evidence="11" type="ORF">E5676_scaffold130G00190</name>
    <name evidence="10" type="ORF">E6C27_scaffold46G004560</name>
</gene>
<dbReference type="GO" id="GO:0071555">
    <property type="term" value="P:cell wall organization"/>
    <property type="evidence" value="ECO:0007669"/>
    <property type="project" value="UniProtKB-KW"/>
</dbReference>
<accession>A0A5D3CYS8</accession>
<dbReference type="Proteomes" id="UP000321947">
    <property type="component" value="Unassembled WGS sequence"/>
</dbReference>
<dbReference type="GO" id="GO:0004650">
    <property type="term" value="F:polygalacturonase activity"/>
    <property type="evidence" value="ECO:0007669"/>
    <property type="project" value="InterPro"/>
</dbReference>
<dbReference type="SUPFAM" id="SSF51126">
    <property type="entry name" value="Pectin lyase-like"/>
    <property type="match status" value="1"/>
</dbReference>
<keyword evidence="9" id="KW-0732">Signal</keyword>
<evidence type="ECO:0000256" key="4">
    <source>
        <dbReference type="ARBA" id="ARBA00022525"/>
    </source>
</evidence>
<feature type="signal peptide" evidence="9">
    <location>
        <begin position="1"/>
        <end position="23"/>
    </location>
</feature>
<feature type="chain" id="PRO_5042723188" evidence="9">
    <location>
        <begin position="24"/>
        <end position="397"/>
    </location>
</feature>
<dbReference type="InterPro" id="IPR011050">
    <property type="entry name" value="Pectin_lyase_fold/virulence"/>
</dbReference>
<dbReference type="PANTHER" id="PTHR31375">
    <property type="match status" value="1"/>
</dbReference>
<evidence type="ECO:0000256" key="7">
    <source>
        <dbReference type="ARBA" id="ARBA00023316"/>
    </source>
</evidence>
<dbReference type="InterPro" id="IPR012334">
    <property type="entry name" value="Pectin_lyas_fold"/>
</dbReference>
<dbReference type="EMBL" id="SSTD01008197">
    <property type="protein sequence ID" value="TYK16887.1"/>
    <property type="molecule type" value="Genomic_DNA"/>
</dbReference>
<evidence type="ECO:0000313" key="10">
    <source>
        <dbReference type="EMBL" id="KAA0044700.1"/>
    </source>
</evidence>
<proteinExistence type="inferred from homology"/>
<evidence type="ECO:0000256" key="8">
    <source>
        <dbReference type="RuleBase" id="RU361169"/>
    </source>
</evidence>
<comment type="subcellular location">
    <subcellularLocation>
        <location evidence="1">Secreted</location>
        <location evidence="1">Cell wall</location>
    </subcellularLocation>
</comment>
<keyword evidence="6 8" id="KW-0326">Glycosidase</keyword>
<sequence>MKLLLAAILTYSIAILSSRTVLSSSDFNVLDYGAIGNGKTDDSKAFLKAWNDVCGATQDSPTLHVPDGKTYLLSPLKFQGPCKSNQVIFDLGGTLMAPTKDEWPNDGKSKWVQFVDVEGLNVQGGGRFDGQGSCWWKGCDHKQCKRPTALFFHNCNGLQMNGMKHVNSAKNHISINLCNDVIFSHLHISAPEDSPNTDGIDISQSTNIFIQDSFIGTGDDCVAINNGSSNININTITCGPGHGISIGSLGKDGEYNVVENVHVSNCLLRNTQNGIRIKTWEGGYGYAKNITFEKITLKNSKNPIIIDQYYTSYAYSRKIKGMDIKVSDVTYREVNGTSANEEAITFNCSQARCSNIILDNVNIKMTNPGEEAKAVCQNVDGKVLSAVPPVSCLSKSH</sequence>
<keyword evidence="3" id="KW-0134">Cell wall</keyword>
<evidence type="ECO:0000313" key="12">
    <source>
        <dbReference type="Proteomes" id="UP000321393"/>
    </source>
</evidence>
<protein>
    <submittedName>
        <fullName evidence="10 11">Polygalacturonase</fullName>
    </submittedName>
</protein>
<dbReference type="Proteomes" id="UP000321393">
    <property type="component" value="Unassembled WGS sequence"/>
</dbReference>
<comment type="caution">
    <text evidence="11">The sequence shown here is derived from an EMBL/GenBank/DDBJ whole genome shotgun (WGS) entry which is preliminary data.</text>
</comment>
<reference evidence="12 13" key="1">
    <citation type="submission" date="2019-08" db="EMBL/GenBank/DDBJ databases">
        <title>Draft genome sequences of two oriental melons (Cucumis melo L. var makuwa).</title>
        <authorList>
            <person name="Kwon S.-Y."/>
        </authorList>
    </citation>
    <scope>NUCLEOTIDE SEQUENCE [LARGE SCALE GENOMIC DNA]</scope>
    <source>
        <strain evidence="13">cv. Chang Bougi</strain>
        <strain evidence="12">cv. SW 3</strain>
        <tissue evidence="11">Leaf</tissue>
    </source>
</reference>
<evidence type="ECO:0000256" key="2">
    <source>
        <dbReference type="ARBA" id="ARBA00008834"/>
    </source>
</evidence>
<evidence type="ECO:0000256" key="9">
    <source>
        <dbReference type="SAM" id="SignalP"/>
    </source>
</evidence>
<evidence type="ECO:0000256" key="5">
    <source>
        <dbReference type="ARBA" id="ARBA00022801"/>
    </source>
</evidence>
<dbReference type="OrthoDB" id="187139at2759"/>
<dbReference type="SMART" id="SM00710">
    <property type="entry name" value="PbH1"/>
    <property type="match status" value="4"/>
</dbReference>
<dbReference type="Gene3D" id="2.160.20.10">
    <property type="entry name" value="Single-stranded right-handed beta-helix, Pectin lyase-like"/>
    <property type="match status" value="1"/>
</dbReference>
<evidence type="ECO:0000313" key="13">
    <source>
        <dbReference type="Proteomes" id="UP000321947"/>
    </source>
</evidence>
<dbReference type="EMBL" id="SSTE01014815">
    <property type="protein sequence ID" value="KAA0044700.1"/>
    <property type="molecule type" value="Genomic_DNA"/>
</dbReference>
<dbReference type="STRING" id="1194695.A0A5D3CYS8"/>
<dbReference type="GO" id="GO:0005975">
    <property type="term" value="P:carbohydrate metabolic process"/>
    <property type="evidence" value="ECO:0007669"/>
    <property type="project" value="InterPro"/>
</dbReference>
<evidence type="ECO:0000256" key="3">
    <source>
        <dbReference type="ARBA" id="ARBA00022512"/>
    </source>
</evidence>
<comment type="similarity">
    <text evidence="2 8">Belongs to the glycosyl hydrolase 28 family.</text>
</comment>
<organism evidence="11 13">
    <name type="scientific">Cucumis melo var. makuwa</name>
    <name type="common">Oriental melon</name>
    <dbReference type="NCBI Taxonomy" id="1194695"/>
    <lineage>
        <taxon>Eukaryota</taxon>
        <taxon>Viridiplantae</taxon>
        <taxon>Streptophyta</taxon>
        <taxon>Embryophyta</taxon>
        <taxon>Tracheophyta</taxon>
        <taxon>Spermatophyta</taxon>
        <taxon>Magnoliopsida</taxon>
        <taxon>eudicotyledons</taxon>
        <taxon>Gunneridae</taxon>
        <taxon>Pentapetalae</taxon>
        <taxon>rosids</taxon>
        <taxon>fabids</taxon>
        <taxon>Cucurbitales</taxon>
        <taxon>Cucurbitaceae</taxon>
        <taxon>Benincaseae</taxon>
        <taxon>Cucumis</taxon>
    </lineage>
</organism>
<evidence type="ECO:0000256" key="1">
    <source>
        <dbReference type="ARBA" id="ARBA00004191"/>
    </source>
</evidence>
<evidence type="ECO:0000313" key="11">
    <source>
        <dbReference type="EMBL" id="TYK16887.1"/>
    </source>
</evidence>
<dbReference type="InterPro" id="IPR000743">
    <property type="entry name" value="Glyco_hydro_28"/>
</dbReference>